<dbReference type="Pfam" id="PF24102">
    <property type="entry name" value="FLAD1_M"/>
    <property type="match status" value="1"/>
</dbReference>
<reference evidence="2 3" key="1">
    <citation type="journal article" date="2019" name="ISME J.">
        <title>Deianiraea, an extracellular bacterium associated with the ciliate Paramecium, suggests an alternative scenario for the evolution of Rickettsiales.</title>
        <authorList>
            <person name="Castelli M."/>
            <person name="Sabaneyeva E."/>
            <person name="Lanzoni O."/>
            <person name="Lebedeva N."/>
            <person name="Floriano A.M."/>
            <person name="Gaiarsa S."/>
            <person name="Benken K."/>
            <person name="Modeo L."/>
            <person name="Bandi C."/>
            <person name="Potekhin A."/>
            <person name="Sassera D."/>
            <person name="Petroni G."/>
        </authorList>
    </citation>
    <scope>NUCLEOTIDE SEQUENCE [LARGE SCALE GENOMIC DNA]</scope>
    <source>
        <strain evidence="2">CyL4-1</strain>
    </source>
</reference>
<dbReference type="SMART" id="SM00852">
    <property type="entry name" value="MoCF_biosynth"/>
    <property type="match status" value="1"/>
</dbReference>
<dbReference type="EMBL" id="CP029077">
    <property type="protein sequence ID" value="QED23571.1"/>
    <property type="molecule type" value="Genomic_DNA"/>
</dbReference>
<dbReference type="Proteomes" id="UP000321934">
    <property type="component" value="Chromosome"/>
</dbReference>
<dbReference type="Pfam" id="PF00994">
    <property type="entry name" value="MoCF_biosynth"/>
    <property type="match status" value="1"/>
</dbReference>
<dbReference type="InterPro" id="IPR036425">
    <property type="entry name" value="MoaB/Mog-like_dom_sf"/>
</dbReference>
<dbReference type="RefSeq" id="WP_146820838.1">
    <property type="nucleotide sequence ID" value="NZ_CP029077.1"/>
</dbReference>
<gene>
    <name evidence="2" type="ORF">Deia_00783</name>
</gene>
<protein>
    <submittedName>
        <fullName evidence="2">Molybdenum cofactor synthesis domain-containing protein</fullName>
    </submittedName>
</protein>
<evidence type="ECO:0000313" key="3">
    <source>
        <dbReference type="Proteomes" id="UP000321934"/>
    </source>
</evidence>
<dbReference type="AlphaFoldDB" id="A0A5B8XHL2"/>
<evidence type="ECO:0000313" key="2">
    <source>
        <dbReference type="EMBL" id="QED23571.1"/>
    </source>
</evidence>
<dbReference type="OrthoDB" id="9801454at2"/>
<dbReference type="InterPro" id="IPR056596">
    <property type="entry name" value="FLAD1_M"/>
</dbReference>
<feature type="domain" description="MoaB/Mog" evidence="1">
    <location>
        <begin position="7"/>
        <end position="166"/>
    </location>
</feature>
<dbReference type="PANTHER" id="PTHR13939">
    <property type="entry name" value="NICOTINAMIDE-NUCLEOTIDE AMIDOHYDROLASE PNCC"/>
    <property type="match status" value="1"/>
</dbReference>
<dbReference type="SUPFAM" id="SSF53218">
    <property type="entry name" value="Molybdenum cofactor biosynthesis proteins"/>
    <property type="match status" value="1"/>
</dbReference>
<evidence type="ECO:0000259" key="1">
    <source>
        <dbReference type="SMART" id="SM00852"/>
    </source>
</evidence>
<sequence>MKVKTAGCIIIGNEILTGKTKDSNMSYLAIELFKSGIDLIEARHVRDIEQDIVSAVLELSKKYDYVFTSGGIGPTHDDITTQSIAKAFNADVYLDEKAHAILKEYYGDALNEARLKMAKIPYGAELIFNHVTQAPGFYIKNVYVMAGVPKIFHAMLGEVLPKLQKGSIISSISEIFHLPEADIAKSLGKIAYNYAKDGVDIGSYPKIEGDSWILEIVVRSRDINLAESVMNEIKASFAEIKPSFDKKDLMSLL</sequence>
<dbReference type="InterPro" id="IPR050101">
    <property type="entry name" value="CinA"/>
</dbReference>
<dbReference type="InterPro" id="IPR001453">
    <property type="entry name" value="MoaB/Mog_dom"/>
</dbReference>
<organism evidence="2 3">
    <name type="scientific">Candidatus Deianiraea vastatrix</name>
    <dbReference type="NCBI Taxonomy" id="2163644"/>
    <lineage>
        <taxon>Bacteria</taxon>
        <taxon>Pseudomonadati</taxon>
        <taxon>Pseudomonadota</taxon>
        <taxon>Alphaproteobacteria</taxon>
        <taxon>Rickettsiales</taxon>
        <taxon>Candidatus Deianiraeaceae</taxon>
        <taxon>Candidatus Deianiraea</taxon>
    </lineage>
</organism>
<dbReference type="CDD" id="cd00885">
    <property type="entry name" value="cinA"/>
    <property type="match status" value="1"/>
</dbReference>
<keyword evidence="3" id="KW-1185">Reference proteome</keyword>
<dbReference type="Gene3D" id="3.40.980.10">
    <property type="entry name" value="MoaB/Mog-like domain"/>
    <property type="match status" value="1"/>
</dbReference>
<name>A0A5B8XHL2_9RICK</name>
<accession>A0A5B8XHL2</accession>
<dbReference type="PANTHER" id="PTHR13939:SF0">
    <property type="entry name" value="NMN AMIDOHYDROLASE-LIKE PROTEIN YFAY"/>
    <property type="match status" value="1"/>
</dbReference>
<proteinExistence type="predicted"/>